<organism evidence="1 2">
    <name type="scientific">Neophaeococcomyces mojaviensis</name>
    <dbReference type="NCBI Taxonomy" id="3383035"/>
    <lineage>
        <taxon>Eukaryota</taxon>
        <taxon>Fungi</taxon>
        <taxon>Dikarya</taxon>
        <taxon>Ascomycota</taxon>
        <taxon>Pezizomycotina</taxon>
        <taxon>Eurotiomycetes</taxon>
        <taxon>Chaetothyriomycetidae</taxon>
        <taxon>Chaetothyriales</taxon>
        <taxon>Chaetothyriales incertae sedis</taxon>
        <taxon>Neophaeococcomyces</taxon>
    </lineage>
</organism>
<proteinExistence type="predicted"/>
<reference evidence="1" key="1">
    <citation type="submission" date="2022-10" db="EMBL/GenBank/DDBJ databases">
        <title>Culturing micro-colonial fungi from biological soil crusts in the Mojave desert and describing Neophaeococcomyces mojavensis, and introducing the new genera and species Taxawa tesnikishii.</title>
        <authorList>
            <person name="Kurbessoian T."/>
            <person name="Stajich J.E."/>
        </authorList>
    </citation>
    <scope>NUCLEOTIDE SEQUENCE</scope>
    <source>
        <strain evidence="1">JES_112</strain>
    </source>
</reference>
<comment type="caution">
    <text evidence="1">The sequence shown here is derived from an EMBL/GenBank/DDBJ whole genome shotgun (WGS) entry which is preliminary data.</text>
</comment>
<sequence length="255" mass="28465">MSPAKITFYFDIISPFGYLAYYMFRNSPTFKPVQINCVPILLGGLHKQCGNLAPIFIKNKSTWINKERHRWADLFNIPLRKDAPPGFPISTVNVMRALTALHQDLNAASSSEGNAKFADALEVLWAALWCPQSPVLLQSTRKDAFDKVRDSAGEFDIKNPEILKALLAAVVGDELAEKSVRRTAEKDVKDGLIANTNRAFEVGAFGIPWYECENEKGQCEGFWGFDHLGQVVRFLGLDEKGDLGRDGGREMRALL</sequence>
<protein>
    <submittedName>
        <fullName evidence="1">Uncharacterized protein</fullName>
    </submittedName>
</protein>
<dbReference type="EMBL" id="JAPDRQ010000102">
    <property type="protein sequence ID" value="KAJ9655196.1"/>
    <property type="molecule type" value="Genomic_DNA"/>
</dbReference>
<evidence type="ECO:0000313" key="2">
    <source>
        <dbReference type="Proteomes" id="UP001172386"/>
    </source>
</evidence>
<evidence type="ECO:0000313" key="1">
    <source>
        <dbReference type="EMBL" id="KAJ9655196.1"/>
    </source>
</evidence>
<name>A0ACC3A4F1_9EURO</name>
<dbReference type="Proteomes" id="UP001172386">
    <property type="component" value="Unassembled WGS sequence"/>
</dbReference>
<gene>
    <name evidence="1" type="ORF">H2198_005892</name>
</gene>
<keyword evidence="2" id="KW-1185">Reference proteome</keyword>
<accession>A0ACC3A4F1</accession>